<dbReference type="RefSeq" id="WP_345929606.1">
    <property type="nucleotide sequence ID" value="NZ_JBDIVF010000010.1"/>
</dbReference>
<feature type="domain" description="N-acetyltransferase" evidence="1">
    <location>
        <begin position="9"/>
        <end position="133"/>
    </location>
</feature>
<dbReference type="Proteomes" id="UP001548590">
    <property type="component" value="Unassembled WGS sequence"/>
</dbReference>
<protein>
    <submittedName>
        <fullName evidence="2">GNAT family N-acetyltransferase</fullName>
    </submittedName>
</protein>
<dbReference type="Pfam" id="PF13302">
    <property type="entry name" value="Acetyltransf_3"/>
    <property type="match status" value="1"/>
</dbReference>
<organism evidence="2 3">
    <name type="scientific">Uliginosibacterium paludis</name>
    <dbReference type="NCBI Taxonomy" id="1615952"/>
    <lineage>
        <taxon>Bacteria</taxon>
        <taxon>Pseudomonadati</taxon>
        <taxon>Pseudomonadota</taxon>
        <taxon>Betaproteobacteria</taxon>
        <taxon>Rhodocyclales</taxon>
        <taxon>Zoogloeaceae</taxon>
        <taxon>Uliginosibacterium</taxon>
    </lineage>
</organism>
<dbReference type="Gene3D" id="3.40.630.30">
    <property type="match status" value="1"/>
</dbReference>
<dbReference type="InterPro" id="IPR000182">
    <property type="entry name" value="GNAT_dom"/>
</dbReference>
<dbReference type="EMBL" id="JBEWLZ010000013">
    <property type="protein sequence ID" value="MET1491536.1"/>
    <property type="molecule type" value="Genomic_DNA"/>
</dbReference>
<name>A0ABV2CUD3_9RHOO</name>
<reference evidence="2 3" key="1">
    <citation type="submission" date="2024-07" db="EMBL/GenBank/DDBJ databases">
        <title>Uliginosibacterium paludis KCTC:42655.</title>
        <authorList>
            <person name="Kim M.K."/>
        </authorList>
    </citation>
    <scope>NUCLEOTIDE SEQUENCE [LARGE SCALE GENOMIC DNA]</scope>
    <source>
        <strain evidence="2 3">KCTC 42655</strain>
    </source>
</reference>
<dbReference type="PROSITE" id="PS51186">
    <property type="entry name" value="GNAT"/>
    <property type="match status" value="1"/>
</dbReference>
<evidence type="ECO:0000313" key="3">
    <source>
        <dbReference type="Proteomes" id="UP001548590"/>
    </source>
</evidence>
<dbReference type="InterPro" id="IPR016181">
    <property type="entry name" value="Acyl_CoA_acyltransferase"/>
</dbReference>
<keyword evidence="3" id="KW-1185">Reference proteome</keyword>
<sequence>MKTLNTARCILEPLTRAHAPEMFQVLSDPALYEFENAPPESETWLRNRYERLEARGPADKSEIWLNWVIRLRCGALAGYVQATVLPDRSALIAYELNSRYWRQGIGSLAVSTVLDELHANHAIPSSTVRRVSC</sequence>
<gene>
    <name evidence="2" type="ORF">ABVT11_16980</name>
</gene>
<proteinExistence type="predicted"/>
<accession>A0ABV2CUD3</accession>
<evidence type="ECO:0000313" key="2">
    <source>
        <dbReference type="EMBL" id="MET1491536.1"/>
    </source>
</evidence>
<evidence type="ECO:0000259" key="1">
    <source>
        <dbReference type="PROSITE" id="PS51186"/>
    </source>
</evidence>
<dbReference type="SUPFAM" id="SSF55729">
    <property type="entry name" value="Acyl-CoA N-acyltransferases (Nat)"/>
    <property type="match status" value="1"/>
</dbReference>
<comment type="caution">
    <text evidence="2">The sequence shown here is derived from an EMBL/GenBank/DDBJ whole genome shotgun (WGS) entry which is preliminary data.</text>
</comment>